<reference evidence="1" key="1">
    <citation type="submission" date="2020-01" db="EMBL/GenBank/DDBJ databases">
        <authorList>
            <person name="Seo Y.L."/>
        </authorList>
    </citation>
    <scope>NUCLEOTIDE SEQUENCE</scope>
    <source>
        <strain evidence="1">R11</strain>
    </source>
</reference>
<dbReference type="EMBL" id="WWEO01000030">
    <property type="protein sequence ID" value="NCD67891.1"/>
    <property type="molecule type" value="Genomic_DNA"/>
</dbReference>
<evidence type="ECO:0008006" key="3">
    <source>
        <dbReference type="Google" id="ProtNLM"/>
    </source>
</evidence>
<dbReference type="InterPro" id="IPR048012">
    <property type="entry name" value="BfmA-like_N"/>
</dbReference>
<dbReference type="RefSeq" id="WP_166583918.1">
    <property type="nucleotide sequence ID" value="NZ_WWEO01000030.1"/>
</dbReference>
<protein>
    <recommendedName>
        <fullName evidence="3">Clindamycin resistance transfer factor btgA</fullName>
    </recommendedName>
</protein>
<dbReference type="Proteomes" id="UP000638732">
    <property type="component" value="Unassembled WGS sequence"/>
</dbReference>
<organism evidence="1 2">
    <name type="scientific">Mucilaginibacter agri</name>
    <dbReference type="NCBI Taxonomy" id="2695265"/>
    <lineage>
        <taxon>Bacteria</taxon>
        <taxon>Pseudomonadati</taxon>
        <taxon>Bacteroidota</taxon>
        <taxon>Sphingobacteriia</taxon>
        <taxon>Sphingobacteriales</taxon>
        <taxon>Sphingobacteriaceae</taxon>
        <taxon>Mucilaginibacter</taxon>
    </lineage>
</organism>
<keyword evidence="2" id="KW-1185">Reference proteome</keyword>
<evidence type="ECO:0000313" key="1">
    <source>
        <dbReference type="EMBL" id="NCD67891.1"/>
    </source>
</evidence>
<proteinExistence type="predicted"/>
<comment type="caution">
    <text evidence="1">The sequence shown here is derived from an EMBL/GenBank/DDBJ whole genome shotgun (WGS) entry which is preliminary data.</text>
</comment>
<reference evidence="1" key="2">
    <citation type="submission" date="2020-10" db="EMBL/GenBank/DDBJ databases">
        <title>Mucilaginibacter sp. nov., isolated from soil.</title>
        <authorList>
            <person name="Jeon C.O."/>
        </authorList>
    </citation>
    <scope>NUCLEOTIDE SEQUENCE</scope>
    <source>
        <strain evidence="1">R11</strain>
    </source>
</reference>
<dbReference type="NCBIfam" id="NF041200">
    <property type="entry name" value="mob_BfmA_Nterm"/>
    <property type="match status" value="1"/>
</dbReference>
<accession>A0A965ZDQ2</accession>
<dbReference type="AlphaFoldDB" id="A0A965ZDQ2"/>
<evidence type="ECO:0000313" key="2">
    <source>
        <dbReference type="Proteomes" id="UP000638732"/>
    </source>
</evidence>
<sequence>MKATKDENVKTIRFPAKTDEKLQTLANKSGLTKLDFFIHMVDYFYKSKKDPRDLNDELLKNAINKKTDNIVAFIKTQEQDLLIPMKKDSERMINQQSKIAEAFSQQVIKFNEEQLLTNQSQVTNMNKIAEYMRRLDLMQYDKAELKRKFMETLEFYSRRRDQMSMLAKQTEKDELIAHIRAEVSKL</sequence>
<gene>
    <name evidence="1" type="ORF">GSY63_00810</name>
</gene>
<name>A0A965ZDQ2_9SPHI</name>